<comment type="caution">
    <text evidence="4">The sequence shown here is derived from an EMBL/GenBank/DDBJ whole genome shotgun (WGS) entry which is preliminary data.</text>
</comment>
<reference evidence="4 5" key="1">
    <citation type="submission" date="2023-10" db="EMBL/GenBank/DDBJ databases">
        <authorList>
            <person name="Maclean D."/>
            <person name="Macfadyen A."/>
        </authorList>
    </citation>
    <scope>NUCLEOTIDE SEQUENCE [LARGE SCALE GENOMIC DNA]</scope>
</reference>
<keyword evidence="2" id="KW-0804">Transcription</keyword>
<dbReference type="GO" id="GO:0003676">
    <property type="term" value="F:nucleic acid binding"/>
    <property type="evidence" value="ECO:0007669"/>
    <property type="project" value="InterPro"/>
</dbReference>
<keyword evidence="5" id="KW-1185">Reference proteome</keyword>
<comment type="similarity">
    <text evidence="1">Belongs to the mTERF family.</text>
</comment>
<dbReference type="InterPro" id="IPR003690">
    <property type="entry name" value="MTERF"/>
</dbReference>
<keyword evidence="2" id="KW-0805">Transcription regulation</keyword>
<name>A0AAV1IBD1_9CHLO</name>
<keyword evidence="3" id="KW-0809">Transit peptide</keyword>
<dbReference type="GO" id="GO:0006353">
    <property type="term" value="P:DNA-templated transcription termination"/>
    <property type="evidence" value="ECO:0007669"/>
    <property type="project" value="UniProtKB-KW"/>
</dbReference>
<evidence type="ECO:0000256" key="3">
    <source>
        <dbReference type="ARBA" id="ARBA00022946"/>
    </source>
</evidence>
<dbReference type="EMBL" id="CAUYUE010000010">
    <property type="protein sequence ID" value="CAK0784374.1"/>
    <property type="molecule type" value="Genomic_DNA"/>
</dbReference>
<proteinExistence type="inferred from homology"/>
<evidence type="ECO:0000256" key="2">
    <source>
        <dbReference type="ARBA" id="ARBA00022472"/>
    </source>
</evidence>
<dbReference type="Proteomes" id="UP001314263">
    <property type="component" value="Unassembled WGS sequence"/>
</dbReference>
<sequence>MLREALDAGRRSEIDVAYQEGAEYLQTMGIESKGEVARILDIAMNPNSLFLTLRDKKRAVNTNARQLSVEQDMKPVVESLQKHGLSQRDICKVITDHPPVLCYSAEERIYPFFEFLKSVGISPEKVAKRPTLLGLEVNKSLRRIVDYLQEVEGKSIDEVAQLLETI</sequence>
<dbReference type="PANTHER" id="PTHR13068">
    <property type="entry name" value="CGI-12 PROTEIN-RELATED"/>
    <property type="match status" value="1"/>
</dbReference>
<dbReference type="PANTHER" id="PTHR13068:SF151">
    <property type="entry name" value="TRANSCRIPTION TERMINATION FACTOR MTERF9, CHLOROPLASTIC"/>
    <property type="match status" value="1"/>
</dbReference>
<organism evidence="4 5">
    <name type="scientific">Coccomyxa viridis</name>
    <dbReference type="NCBI Taxonomy" id="1274662"/>
    <lineage>
        <taxon>Eukaryota</taxon>
        <taxon>Viridiplantae</taxon>
        <taxon>Chlorophyta</taxon>
        <taxon>core chlorophytes</taxon>
        <taxon>Trebouxiophyceae</taxon>
        <taxon>Trebouxiophyceae incertae sedis</taxon>
        <taxon>Coccomyxaceae</taxon>
        <taxon>Coccomyxa</taxon>
    </lineage>
</organism>
<dbReference type="Gene3D" id="1.25.70.10">
    <property type="entry name" value="Transcription termination factor 3, mitochondrial"/>
    <property type="match status" value="1"/>
</dbReference>
<evidence type="ECO:0000313" key="5">
    <source>
        <dbReference type="Proteomes" id="UP001314263"/>
    </source>
</evidence>
<protein>
    <submittedName>
        <fullName evidence="4">Uncharacterized protein</fullName>
    </submittedName>
</protein>
<evidence type="ECO:0000313" key="4">
    <source>
        <dbReference type="EMBL" id="CAK0784374.1"/>
    </source>
</evidence>
<dbReference type="Pfam" id="PF02536">
    <property type="entry name" value="mTERF"/>
    <property type="match status" value="1"/>
</dbReference>
<dbReference type="AlphaFoldDB" id="A0AAV1IBD1"/>
<gene>
    <name evidence="4" type="ORF">CVIRNUC_007578</name>
</gene>
<evidence type="ECO:0000256" key="1">
    <source>
        <dbReference type="ARBA" id="ARBA00007692"/>
    </source>
</evidence>
<dbReference type="SMART" id="SM00733">
    <property type="entry name" value="Mterf"/>
    <property type="match status" value="2"/>
</dbReference>
<dbReference type="InterPro" id="IPR038538">
    <property type="entry name" value="MTERF_sf"/>
</dbReference>
<accession>A0AAV1IBD1</accession>
<keyword evidence="2" id="KW-0806">Transcription termination</keyword>